<dbReference type="GO" id="GO:0006355">
    <property type="term" value="P:regulation of DNA-templated transcription"/>
    <property type="evidence" value="ECO:0007669"/>
    <property type="project" value="InterPro"/>
</dbReference>
<sequence>MHNTCLDPTTTARLHALATLTGRPEADLLREAVAAYLEDVEDIRAAEESLREIESGGKPLTLEELDAYLDRDLAR</sequence>
<dbReference type="RefSeq" id="WP_120796813.1">
    <property type="nucleotide sequence ID" value="NZ_RBXL01000001.1"/>
</dbReference>
<evidence type="ECO:0000313" key="2">
    <source>
        <dbReference type="Proteomes" id="UP000274556"/>
    </source>
</evidence>
<comment type="caution">
    <text evidence="1">The sequence shown here is derived from an EMBL/GenBank/DDBJ whole genome shotgun (WGS) entry which is preliminary data.</text>
</comment>
<organism evidence="1 2">
    <name type="scientific">Thiocapsa rosea</name>
    <dbReference type="NCBI Taxonomy" id="69360"/>
    <lineage>
        <taxon>Bacteria</taxon>
        <taxon>Pseudomonadati</taxon>
        <taxon>Pseudomonadota</taxon>
        <taxon>Gammaproteobacteria</taxon>
        <taxon>Chromatiales</taxon>
        <taxon>Chromatiaceae</taxon>
        <taxon>Thiocapsa</taxon>
    </lineage>
</organism>
<dbReference type="InterPro" id="IPR010985">
    <property type="entry name" value="Ribbon_hlx_hlx"/>
</dbReference>
<dbReference type="Gene3D" id="1.10.1220.10">
    <property type="entry name" value="Met repressor-like"/>
    <property type="match status" value="1"/>
</dbReference>
<dbReference type="OrthoDB" id="58063at135613"/>
<gene>
    <name evidence="1" type="ORF">BDD21_1744</name>
</gene>
<dbReference type="SUPFAM" id="SSF47598">
    <property type="entry name" value="Ribbon-helix-helix"/>
    <property type="match status" value="1"/>
</dbReference>
<evidence type="ECO:0000313" key="1">
    <source>
        <dbReference type="EMBL" id="RKT44365.1"/>
    </source>
</evidence>
<dbReference type="AlphaFoldDB" id="A0A495V762"/>
<keyword evidence="2" id="KW-1185">Reference proteome</keyword>
<evidence type="ECO:0008006" key="3">
    <source>
        <dbReference type="Google" id="ProtNLM"/>
    </source>
</evidence>
<dbReference type="Proteomes" id="UP000274556">
    <property type="component" value="Unassembled WGS sequence"/>
</dbReference>
<reference evidence="1 2" key="1">
    <citation type="submission" date="2018-10" db="EMBL/GenBank/DDBJ databases">
        <title>Genomic Encyclopedia of Archaeal and Bacterial Type Strains, Phase II (KMG-II): from individual species to whole genera.</title>
        <authorList>
            <person name="Goeker M."/>
        </authorList>
    </citation>
    <scope>NUCLEOTIDE SEQUENCE [LARGE SCALE GENOMIC DNA]</scope>
    <source>
        <strain evidence="1 2">DSM 235</strain>
    </source>
</reference>
<name>A0A495V762_9GAMM</name>
<proteinExistence type="predicted"/>
<protein>
    <recommendedName>
        <fullName evidence="3">RHH-type rel operon transcriptional repressor/antitoxin RelB</fullName>
    </recommendedName>
</protein>
<dbReference type="InterPro" id="IPR013321">
    <property type="entry name" value="Arc_rbn_hlx_hlx"/>
</dbReference>
<accession>A0A495V762</accession>
<dbReference type="EMBL" id="RBXL01000001">
    <property type="protein sequence ID" value="RKT44365.1"/>
    <property type="molecule type" value="Genomic_DNA"/>
</dbReference>